<dbReference type="PANTHER" id="PTHR13046">
    <property type="entry name" value="PROTEASE U48 CAAX PRENYL PROTEASE RCE1"/>
    <property type="match status" value="1"/>
</dbReference>
<evidence type="ECO:0000256" key="11">
    <source>
        <dbReference type="SAM" id="Phobius"/>
    </source>
</evidence>
<keyword evidence="6" id="KW-0256">Endoplasmic reticulum</keyword>
<evidence type="ECO:0000259" key="12">
    <source>
        <dbReference type="Pfam" id="PF02517"/>
    </source>
</evidence>
<keyword evidence="8 11" id="KW-0472">Membrane</keyword>
<feature type="transmembrane region" description="Helical" evidence="11">
    <location>
        <begin position="67"/>
        <end position="86"/>
    </location>
</feature>
<comment type="similarity">
    <text evidence="2">Belongs to the peptidase U48 family.</text>
</comment>
<evidence type="ECO:0000256" key="5">
    <source>
        <dbReference type="ARBA" id="ARBA00022801"/>
    </source>
</evidence>
<accession>A0ABR4PL17</accession>
<comment type="caution">
    <text evidence="13">The sequence shown here is derived from an EMBL/GenBank/DDBJ whole genome shotgun (WGS) entry which is preliminary data.</text>
</comment>
<dbReference type="Proteomes" id="UP001629113">
    <property type="component" value="Unassembled WGS sequence"/>
</dbReference>
<comment type="subcellular location">
    <subcellularLocation>
        <location evidence="1">Endoplasmic reticulum membrane</location>
        <topology evidence="1">Multi-pass membrane protein</topology>
    </subcellularLocation>
</comment>
<reference evidence="13 14" key="1">
    <citation type="submission" date="2024-06" db="EMBL/GenBank/DDBJ databases">
        <title>Complete genome of Phlyctema vagabunda strain 19-DSS-EL-015.</title>
        <authorList>
            <person name="Fiorenzani C."/>
        </authorList>
    </citation>
    <scope>NUCLEOTIDE SEQUENCE [LARGE SCALE GENOMIC DNA]</scope>
    <source>
        <strain evidence="13 14">19-DSS-EL-015</strain>
    </source>
</reference>
<keyword evidence="4 11" id="KW-0812">Transmembrane</keyword>
<dbReference type="EC" id="3.4.26.1" evidence="10"/>
<keyword evidence="5" id="KW-0378">Hydrolase</keyword>
<name>A0ABR4PL17_9HELO</name>
<keyword evidence="3" id="KW-0645">Protease</keyword>
<evidence type="ECO:0000256" key="3">
    <source>
        <dbReference type="ARBA" id="ARBA00022670"/>
    </source>
</evidence>
<sequence>MAPTSFYDRLRQFYSTPEPKAPEFSTTAAVLVLVVYTLIYVLPFYISATTRPSPQLSRDAPSVIRNRIRSVTASCMLCCISTLLILSTRDDGSPTKAIHQMGYFPLGIQESLQAVALTAILFLGPLFEAGVVEGGWRDWILLRGLDNVGPVTEEVLFRSASVPLLLLSQTSNFTIVFLTPLVFGLAHIHHFYEFRITHPYTPVAGALLRSLLQFTYTTLFGGYATFLYLRGGSLLSVILVHAFCNWLGFPRFWGRVTAGESVIGPDIGEGKRTEDQTSPSHKLSIAWTIIYYVLLFIGAVGWWKLLWPLTESSQALTKF</sequence>
<evidence type="ECO:0000313" key="14">
    <source>
        <dbReference type="Proteomes" id="UP001629113"/>
    </source>
</evidence>
<gene>
    <name evidence="13" type="ORF">PVAG01_05751</name>
</gene>
<feature type="transmembrane region" description="Helical" evidence="11">
    <location>
        <begin position="24"/>
        <end position="46"/>
    </location>
</feature>
<dbReference type="EMBL" id="JBFCZG010000004">
    <property type="protein sequence ID" value="KAL3424004.1"/>
    <property type="molecule type" value="Genomic_DNA"/>
</dbReference>
<keyword evidence="7 11" id="KW-1133">Transmembrane helix</keyword>
<evidence type="ECO:0000256" key="7">
    <source>
        <dbReference type="ARBA" id="ARBA00022989"/>
    </source>
</evidence>
<protein>
    <recommendedName>
        <fullName evidence="10">intramembrane prenyl-peptidase Rce1</fullName>
        <ecNumber evidence="10">3.4.26.1</ecNumber>
    </recommendedName>
</protein>
<proteinExistence type="inferred from homology"/>
<feature type="transmembrane region" description="Helical" evidence="11">
    <location>
        <begin position="173"/>
        <end position="194"/>
    </location>
</feature>
<evidence type="ECO:0000256" key="8">
    <source>
        <dbReference type="ARBA" id="ARBA00023136"/>
    </source>
</evidence>
<organism evidence="13 14">
    <name type="scientific">Phlyctema vagabunda</name>
    <dbReference type="NCBI Taxonomy" id="108571"/>
    <lineage>
        <taxon>Eukaryota</taxon>
        <taxon>Fungi</taxon>
        <taxon>Dikarya</taxon>
        <taxon>Ascomycota</taxon>
        <taxon>Pezizomycotina</taxon>
        <taxon>Leotiomycetes</taxon>
        <taxon>Helotiales</taxon>
        <taxon>Dermateaceae</taxon>
        <taxon>Phlyctema</taxon>
    </lineage>
</organism>
<evidence type="ECO:0000313" key="13">
    <source>
        <dbReference type="EMBL" id="KAL3424004.1"/>
    </source>
</evidence>
<evidence type="ECO:0000256" key="10">
    <source>
        <dbReference type="ARBA" id="ARBA00049729"/>
    </source>
</evidence>
<comment type="catalytic activity">
    <reaction evidence="9">
        <text>Hydrolyzes the peptide bond -P2-(S-farnesyl or geranylgeranyl)C-P1'-P2'-P3'-COOH where P1' and P2' are amino acids with aliphatic sidechains and P3' is any C-terminal residue.</text>
        <dbReference type="EC" id="3.4.26.1"/>
    </reaction>
</comment>
<evidence type="ECO:0000256" key="1">
    <source>
        <dbReference type="ARBA" id="ARBA00004477"/>
    </source>
</evidence>
<keyword evidence="14" id="KW-1185">Reference proteome</keyword>
<dbReference type="InterPro" id="IPR003675">
    <property type="entry name" value="Rce1/LyrA-like_dom"/>
</dbReference>
<evidence type="ECO:0000256" key="2">
    <source>
        <dbReference type="ARBA" id="ARBA00006897"/>
    </source>
</evidence>
<evidence type="ECO:0000256" key="9">
    <source>
        <dbReference type="ARBA" id="ARBA00047280"/>
    </source>
</evidence>
<feature type="transmembrane region" description="Helical" evidence="11">
    <location>
        <begin position="206"/>
        <end position="226"/>
    </location>
</feature>
<evidence type="ECO:0000256" key="4">
    <source>
        <dbReference type="ARBA" id="ARBA00022692"/>
    </source>
</evidence>
<dbReference type="PANTHER" id="PTHR13046:SF0">
    <property type="entry name" value="CAAX PRENYL PROTEASE 2"/>
    <property type="match status" value="1"/>
</dbReference>
<dbReference type="Pfam" id="PF02517">
    <property type="entry name" value="Rce1-like"/>
    <property type="match status" value="1"/>
</dbReference>
<evidence type="ECO:0000256" key="6">
    <source>
        <dbReference type="ARBA" id="ARBA00022824"/>
    </source>
</evidence>
<dbReference type="InterPro" id="IPR039731">
    <property type="entry name" value="Rce1"/>
</dbReference>
<feature type="transmembrane region" description="Helical" evidence="11">
    <location>
        <begin position="285"/>
        <end position="303"/>
    </location>
</feature>
<feature type="domain" description="CAAX prenyl protease 2/Lysostaphin resistance protein A-like" evidence="12">
    <location>
        <begin position="148"/>
        <end position="247"/>
    </location>
</feature>